<dbReference type="EMBL" id="JAKOGG010000695">
    <property type="protein sequence ID" value="MCS4559069.1"/>
    <property type="molecule type" value="Genomic_DNA"/>
</dbReference>
<evidence type="ECO:0000313" key="3">
    <source>
        <dbReference type="Proteomes" id="UP001201549"/>
    </source>
</evidence>
<dbReference type="InterPro" id="IPR012910">
    <property type="entry name" value="Plug_dom"/>
</dbReference>
<organism evidence="2 3">
    <name type="scientific">Shewanella electrica</name>
    <dbReference type="NCBI Taxonomy" id="515560"/>
    <lineage>
        <taxon>Bacteria</taxon>
        <taxon>Pseudomonadati</taxon>
        <taxon>Pseudomonadota</taxon>
        <taxon>Gammaproteobacteria</taxon>
        <taxon>Alteromonadales</taxon>
        <taxon>Shewanellaceae</taxon>
        <taxon>Shewanella</taxon>
    </lineage>
</organism>
<dbReference type="Gene3D" id="2.170.130.10">
    <property type="entry name" value="TonB-dependent receptor, plug domain"/>
    <property type="match status" value="1"/>
</dbReference>
<accession>A0ABT2FV68</accession>
<dbReference type="Pfam" id="PF07715">
    <property type="entry name" value="Plug"/>
    <property type="match status" value="1"/>
</dbReference>
<name>A0ABT2FV68_9GAMM</name>
<gene>
    <name evidence="2" type="ORF">L9G74_21860</name>
</gene>
<keyword evidence="3" id="KW-1185">Reference proteome</keyword>
<comment type="caution">
    <text evidence="2">The sequence shown here is derived from an EMBL/GenBank/DDBJ whole genome shotgun (WGS) entry which is preliminary data.</text>
</comment>
<dbReference type="Proteomes" id="UP001201549">
    <property type="component" value="Unassembled WGS sequence"/>
</dbReference>
<feature type="domain" description="TonB-dependent receptor plug" evidence="1">
    <location>
        <begin position="30"/>
        <end position="80"/>
    </location>
</feature>
<sequence>EHIVVNVDYQVYNNRRVQSGIFTEVLLYSAKTVTVINQDLIKVMGAQSFTDALRAPPGITLGTGEGGHPYGDRPFIRGYDA</sequence>
<reference evidence="2 3" key="1">
    <citation type="submission" date="2022-02" db="EMBL/GenBank/DDBJ databases">
        <authorList>
            <person name="Zhuang L."/>
        </authorList>
    </citation>
    <scope>NUCLEOTIDE SEQUENCE [LARGE SCALE GENOMIC DNA]</scope>
    <source>
        <strain evidence="2 3">C32</strain>
    </source>
</reference>
<protein>
    <submittedName>
        <fullName evidence="2">TonB-dependent receptor plug domain-containing protein</fullName>
    </submittedName>
</protein>
<dbReference type="InterPro" id="IPR037066">
    <property type="entry name" value="Plug_dom_sf"/>
</dbReference>
<feature type="non-terminal residue" evidence="2">
    <location>
        <position position="81"/>
    </location>
</feature>
<keyword evidence="2" id="KW-0675">Receptor</keyword>
<reference evidence="3" key="2">
    <citation type="submission" date="2023-07" db="EMBL/GenBank/DDBJ databases">
        <title>Shewanella mangrovi sp. nov., an acetaldehyde- degrading bacterium isolated from mangrove sediment.</title>
        <authorList>
            <person name="Liu Y."/>
        </authorList>
    </citation>
    <scope>NUCLEOTIDE SEQUENCE [LARGE SCALE GENOMIC DNA]</scope>
    <source>
        <strain evidence="3">C32</strain>
    </source>
</reference>
<dbReference type="SUPFAM" id="SSF56935">
    <property type="entry name" value="Porins"/>
    <property type="match status" value="1"/>
</dbReference>
<evidence type="ECO:0000259" key="1">
    <source>
        <dbReference type="Pfam" id="PF07715"/>
    </source>
</evidence>
<evidence type="ECO:0000313" key="2">
    <source>
        <dbReference type="EMBL" id="MCS4559069.1"/>
    </source>
</evidence>
<dbReference type="RefSeq" id="WP_238898982.1">
    <property type="nucleotide sequence ID" value="NZ_JAKOGG010000695.1"/>
</dbReference>
<feature type="non-terminal residue" evidence="2">
    <location>
        <position position="1"/>
    </location>
</feature>
<proteinExistence type="predicted"/>